<evidence type="ECO:0000256" key="1">
    <source>
        <dbReference type="SAM" id="MobiDB-lite"/>
    </source>
</evidence>
<dbReference type="AlphaFoldDB" id="A0A8H2W7X8"/>
<name>A0A8H2W7X8_9AGAM</name>
<evidence type="ECO:0000313" key="3">
    <source>
        <dbReference type="EMBL" id="CAE6349667.1"/>
    </source>
</evidence>
<sequence length="515" mass="57254">MLHRDAPFGLASYRGLAEPFRDPQPRNYTATGPTSAPRHTKPPSSAEQSHAGGLLPEDVMIMIIAYLSVADILVIRRCNKWLKYLTEDRNIWLNFVLQPTYPVPECVSRVGTMSSQELESYVRKQFELSRRWSPRTQPDVPIRPIASHRLAMPNNEFLTAMASMDSWVAVASDLGGVVLSLTGQIGKLCVDVSNGRVSIMWAVNMIEDGAPSNRCGVVSASVEDLVEAQSRTQGGLLLDSSDFVTLNTLDLRNPASEIMDIAIGERYCAVVDAAHVFQVFMHQSPENETPTRSEFHGPHRSSRRTITLQFLPCDQLLIYSDSFIVIYKPITPSTTTMERKYWTHLPTETFFGLLNQRRSSSITTSGHMRVPILAFSSTGREITHYDLRVPYSDTENSEPDGYGLTHRRSVSYLLSPALGAFAMGTINGGCHRSVWITTGSGFRPFGIALGRRSTDSHDPSISYQAPLDRALLDLSNYEDLIMTQKPLAPLFAFHEGEGMLLGGVRRGSDLFMLAY</sequence>
<feature type="region of interest" description="Disordered" evidence="1">
    <location>
        <begin position="17"/>
        <end position="51"/>
    </location>
</feature>
<dbReference type="InterPro" id="IPR001810">
    <property type="entry name" value="F-box_dom"/>
</dbReference>
<comment type="caution">
    <text evidence="3">The sequence shown here is derived from an EMBL/GenBank/DDBJ whole genome shotgun (WGS) entry which is preliminary data.</text>
</comment>
<reference evidence="3" key="1">
    <citation type="submission" date="2021-01" db="EMBL/GenBank/DDBJ databases">
        <authorList>
            <person name="Kaushik A."/>
        </authorList>
    </citation>
    <scope>NUCLEOTIDE SEQUENCE</scope>
    <source>
        <strain evidence="3">AG1-1C</strain>
    </source>
</reference>
<dbReference type="Proteomes" id="UP000663846">
    <property type="component" value="Unassembled WGS sequence"/>
</dbReference>
<gene>
    <name evidence="3" type="ORF">RDB_LOCUS10032</name>
</gene>
<protein>
    <recommendedName>
        <fullName evidence="2">F-box domain-containing protein</fullName>
    </recommendedName>
</protein>
<evidence type="ECO:0000259" key="2">
    <source>
        <dbReference type="PROSITE" id="PS50181"/>
    </source>
</evidence>
<feature type="domain" description="F-box" evidence="2">
    <location>
        <begin position="49"/>
        <end position="95"/>
    </location>
</feature>
<proteinExistence type="predicted"/>
<accession>A0A8H2W7X8</accession>
<dbReference type="PROSITE" id="PS50181">
    <property type="entry name" value="FBOX"/>
    <property type="match status" value="1"/>
</dbReference>
<organism evidence="3 4">
    <name type="scientific">Rhizoctonia solani</name>
    <dbReference type="NCBI Taxonomy" id="456999"/>
    <lineage>
        <taxon>Eukaryota</taxon>
        <taxon>Fungi</taxon>
        <taxon>Dikarya</taxon>
        <taxon>Basidiomycota</taxon>
        <taxon>Agaricomycotina</taxon>
        <taxon>Agaricomycetes</taxon>
        <taxon>Cantharellales</taxon>
        <taxon>Ceratobasidiaceae</taxon>
        <taxon>Rhizoctonia</taxon>
    </lineage>
</organism>
<dbReference type="SUPFAM" id="SSF81383">
    <property type="entry name" value="F-box domain"/>
    <property type="match status" value="1"/>
</dbReference>
<dbReference type="EMBL" id="CAJMWS010000053">
    <property type="protein sequence ID" value="CAE6349667.1"/>
    <property type="molecule type" value="Genomic_DNA"/>
</dbReference>
<dbReference type="Gene3D" id="1.20.1280.50">
    <property type="match status" value="1"/>
</dbReference>
<evidence type="ECO:0000313" key="4">
    <source>
        <dbReference type="Proteomes" id="UP000663846"/>
    </source>
</evidence>
<dbReference type="SMART" id="SM00256">
    <property type="entry name" value="FBOX"/>
    <property type="match status" value="1"/>
</dbReference>
<dbReference type="InterPro" id="IPR036047">
    <property type="entry name" value="F-box-like_dom_sf"/>
</dbReference>